<keyword evidence="2" id="KW-1003">Cell membrane</keyword>
<name>A0ABT3GVU2_9RHOB</name>
<dbReference type="SUPFAM" id="SSF109755">
    <property type="entry name" value="PhoU-like"/>
    <property type="match status" value="1"/>
</dbReference>
<dbReference type="Pfam" id="PF02690">
    <property type="entry name" value="Na_Pi_cotrans"/>
    <property type="match status" value="2"/>
</dbReference>
<reference evidence="8 9" key="1">
    <citation type="submission" date="2022-10" db="EMBL/GenBank/DDBJ databases">
        <title>Pararhodobacter sp. nov., isolated from marine algae.</title>
        <authorList>
            <person name="Choi B.J."/>
            <person name="Kim J.M."/>
            <person name="Lee J.K."/>
            <person name="Choi D.G."/>
            <person name="Jeon C.O."/>
        </authorList>
    </citation>
    <scope>NUCLEOTIDE SEQUENCE [LARGE SCALE GENOMIC DNA]</scope>
    <source>
        <strain evidence="8 9">ZQ420</strain>
    </source>
</reference>
<evidence type="ECO:0000259" key="7">
    <source>
        <dbReference type="Pfam" id="PF01895"/>
    </source>
</evidence>
<protein>
    <submittedName>
        <fullName evidence="8">Na/Pi cotransporter family protein</fullName>
    </submittedName>
</protein>
<feature type="transmembrane region" description="Helical" evidence="6">
    <location>
        <begin position="211"/>
        <end position="231"/>
    </location>
</feature>
<feature type="domain" description="PhoU" evidence="7">
    <location>
        <begin position="346"/>
        <end position="426"/>
    </location>
</feature>
<feature type="transmembrane region" description="Helical" evidence="6">
    <location>
        <begin position="174"/>
        <end position="199"/>
    </location>
</feature>
<feature type="transmembrane region" description="Helical" evidence="6">
    <location>
        <begin position="284"/>
        <end position="312"/>
    </location>
</feature>
<comment type="caution">
    <text evidence="8">The sequence shown here is derived from an EMBL/GenBank/DDBJ whole genome shotgun (WGS) entry which is preliminary data.</text>
</comment>
<comment type="subcellular location">
    <subcellularLocation>
        <location evidence="1">Cell membrane</location>
        <topology evidence="1">Multi-pass membrane protein</topology>
    </subcellularLocation>
</comment>
<evidence type="ECO:0000256" key="2">
    <source>
        <dbReference type="ARBA" id="ARBA00022475"/>
    </source>
</evidence>
<organism evidence="8 9">
    <name type="scientific">Pararhodobacter zhoushanensis</name>
    <dbReference type="NCBI Taxonomy" id="2479545"/>
    <lineage>
        <taxon>Bacteria</taxon>
        <taxon>Pseudomonadati</taxon>
        <taxon>Pseudomonadota</taxon>
        <taxon>Alphaproteobacteria</taxon>
        <taxon>Rhodobacterales</taxon>
        <taxon>Paracoccaceae</taxon>
        <taxon>Pararhodobacter</taxon>
    </lineage>
</organism>
<evidence type="ECO:0000256" key="6">
    <source>
        <dbReference type="SAM" id="Phobius"/>
    </source>
</evidence>
<dbReference type="PANTHER" id="PTHR10010">
    <property type="entry name" value="SOLUTE CARRIER FAMILY 34 SODIUM PHOSPHATE , MEMBER 2-RELATED"/>
    <property type="match status" value="1"/>
</dbReference>
<evidence type="ECO:0000256" key="5">
    <source>
        <dbReference type="ARBA" id="ARBA00023136"/>
    </source>
</evidence>
<dbReference type="Pfam" id="PF01895">
    <property type="entry name" value="PhoU"/>
    <property type="match status" value="1"/>
</dbReference>
<feature type="transmembrane region" description="Helical" evidence="6">
    <location>
        <begin position="98"/>
        <end position="123"/>
    </location>
</feature>
<proteinExistence type="predicted"/>
<dbReference type="InterPro" id="IPR038078">
    <property type="entry name" value="PhoU-like_sf"/>
</dbReference>
<accession>A0ABT3GVU2</accession>
<evidence type="ECO:0000313" key="8">
    <source>
        <dbReference type="EMBL" id="MCW1931657.1"/>
    </source>
</evidence>
<dbReference type="InterPro" id="IPR003841">
    <property type="entry name" value="Na/Pi_transpt"/>
</dbReference>
<feature type="transmembrane region" description="Helical" evidence="6">
    <location>
        <begin position="6"/>
        <end position="24"/>
    </location>
</feature>
<keyword evidence="4 6" id="KW-1133">Transmembrane helix</keyword>
<keyword evidence="9" id="KW-1185">Reference proteome</keyword>
<evidence type="ECO:0000256" key="4">
    <source>
        <dbReference type="ARBA" id="ARBA00022989"/>
    </source>
</evidence>
<feature type="transmembrane region" description="Helical" evidence="6">
    <location>
        <begin position="67"/>
        <end position="92"/>
    </location>
</feature>
<feature type="transmembrane region" description="Helical" evidence="6">
    <location>
        <begin position="135"/>
        <end position="154"/>
    </location>
</feature>
<evidence type="ECO:0000256" key="3">
    <source>
        <dbReference type="ARBA" id="ARBA00022692"/>
    </source>
</evidence>
<feature type="transmembrane region" description="Helical" evidence="6">
    <location>
        <begin position="251"/>
        <end position="272"/>
    </location>
</feature>
<dbReference type="NCBIfam" id="NF037997">
    <property type="entry name" value="Na_Pi_symport"/>
    <property type="match status" value="1"/>
</dbReference>
<dbReference type="InterPro" id="IPR026022">
    <property type="entry name" value="PhoU_dom"/>
</dbReference>
<evidence type="ECO:0000256" key="1">
    <source>
        <dbReference type="ARBA" id="ARBA00004651"/>
    </source>
</evidence>
<keyword evidence="3 6" id="KW-0812">Transmembrane</keyword>
<dbReference type="EMBL" id="JAPDFL010000001">
    <property type="protein sequence ID" value="MCW1931657.1"/>
    <property type="molecule type" value="Genomic_DNA"/>
</dbReference>
<keyword evidence="5 6" id="KW-0472">Membrane</keyword>
<dbReference type="Gene3D" id="1.20.58.220">
    <property type="entry name" value="Phosphate transport system protein phou homolog 2, domain 2"/>
    <property type="match status" value="1"/>
</dbReference>
<sequence length="553" mass="58071">MHPILILINLAAAVMLLLYAVRMVRTGIERAHGAALRDRLQGAAGSRIGAAAAGGVLAMLLQSATAVGVLAAGFAASGVIGVATGLAALLGADLGSALVVRLLALDLKALVPVLILTGCVLFLKIETRRAKQYGRIILGIGFVLLSLQMISQATEPLRDSAALPVAMEYLGRDPLTAFVLAMLLAWAVHSSVAMVLLLAALAQSGALPMAAALPMLLGANTGGALIAVWLTRGMVPVARRIPLGNLLLRGAAALALLAVVAVTGVELPAWLGQGEAVRIVNGHLLFNAVVVIFALPLIAPAITLAALVAPVLPEPIQPGQRRKSALDRATLALPQLALASAKRELLLMGAALEEMLRPAPEMLRTPTPEIIATATMLDDEMNRRHADIKLFLAALGEGGLDPAEARESLQLTGLAINLEHAGDIVAKTLAPLAQKKVASGRQFSQVGMEELLAMHTRVMVNLQLAMNVLISGDPDAARRLMREKEVMRALERDSHQAHLARLSAGNPESLATSHWHLEALRALKEINSLLVSVAVPILEERGEVLRSRLAPGQ</sequence>
<dbReference type="RefSeq" id="WP_264504751.1">
    <property type="nucleotide sequence ID" value="NZ_JAPDFL010000001.1"/>
</dbReference>
<dbReference type="PANTHER" id="PTHR10010:SF46">
    <property type="entry name" value="SODIUM-DEPENDENT PHOSPHATE TRANSPORT PROTEIN 2B"/>
    <property type="match status" value="1"/>
</dbReference>
<evidence type="ECO:0000313" key="9">
    <source>
        <dbReference type="Proteomes" id="UP001208938"/>
    </source>
</evidence>
<dbReference type="Proteomes" id="UP001208938">
    <property type="component" value="Unassembled WGS sequence"/>
</dbReference>
<gene>
    <name evidence="8" type="ORF">OKW52_05125</name>
</gene>